<evidence type="ECO:0000256" key="1">
    <source>
        <dbReference type="SAM" id="MobiDB-lite"/>
    </source>
</evidence>
<proteinExistence type="predicted"/>
<reference evidence="2" key="1">
    <citation type="submission" date="2015-10" db="EMBL/GenBank/DDBJ databases">
        <authorList>
            <person name="Gilbert D.G."/>
        </authorList>
    </citation>
    <scope>NUCLEOTIDE SEQUENCE</scope>
    <source>
        <strain evidence="2">Phyl III-seqv23</strain>
    </source>
</reference>
<evidence type="ECO:0000313" key="2">
    <source>
        <dbReference type="EMBL" id="CUV47463.1"/>
    </source>
</evidence>
<organism evidence="2">
    <name type="scientific">Ralstonia solanacearum</name>
    <name type="common">Pseudomonas solanacearum</name>
    <dbReference type="NCBI Taxonomy" id="305"/>
    <lineage>
        <taxon>Bacteria</taxon>
        <taxon>Pseudomonadati</taxon>
        <taxon>Pseudomonadota</taxon>
        <taxon>Betaproteobacteria</taxon>
        <taxon>Burkholderiales</taxon>
        <taxon>Burkholderiaceae</taxon>
        <taxon>Ralstonia</taxon>
        <taxon>Ralstonia solanacearum species complex</taxon>
    </lineage>
</organism>
<sequence>MTKQIHEYSASSSASSDNPYHC</sequence>
<dbReference type="EMBL" id="LN899827">
    <property type="protein sequence ID" value="CUV47463.1"/>
    <property type="molecule type" value="Genomic_DNA"/>
</dbReference>
<dbReference type="AlphaFoldDB" id="A0A0S4WLD0"/>
<gene>
    <name evidence="2" type="ORF">TO10_v1_970001</name>
</gene>
<name>A0A0S4WLD0_RALSL</name>
<accession>A0A0S4WLD0</accession>
<protein>
    <submittedName>
        <fullName evidence="2">Uncharacterized protein</fullName>
    </submittedName>
</protein>
<feature type="region of interest" description="Disordered" evidence="1">
    <location>
        <begin position="1"/>
        <end position="22"/>
    </location>
</feature>